<dbReference type="PANTHER" id="PTHR48109:SF4">
    <property type="entry name" value="DIHYDROOROTATE DEHYDROGENASE (QUINONE), MITOCHONDRIAL"/>
    <property type="match status" value="1"/>
</dbReference>
<evidence type="ECO:0000256" key="5">
    <source>
        <dbReference type="ARBA" id="ARBA00022975"/>
    </source>
</evidence>
<dbReference type="GO" id="GO:0005737">
    <property type="term" value="C:cytoplasm"/>
    <property type="evidence" value="ECO:0007669"/>
    <property type="project" value="InterPro"/>
</dbReference>
<evidence type="ECO:0000256" key="4">
    <source>
        <dbReference type="ARBA" id="ARBA00022643"/>
    </source>
</evidence>
<dbReference type="PANTHER" id="PTHR48109">
    <property type="entry name" value="DIHYDROOROTATE DEHYDROGENASE (QUINONE), MITOCHONDRIAL-RELATED"/>
    <property type="match status" value="1"/>
</dbReference>
<keyword evidence="4" id="KW-0288">FMN</keyword>
<dbReference type="GO" id="GO:0044205">
    <property type="term" value="P:'de novo' UMP biosynthetic process"/>
    <property type="evidence" value="ECO:0007669"/>
    <property type="project" value="UniProtKB-UniPathway"/>
</dbReference>
<evidence type="ECO:0000259" key="7">
    <source>
        <dbReference type="Pfam" id="PF01180"/>
    </source>
</evidence>
<evidence type="ECO:0000256" key="2">
    <source>
        <dbReference type="ARBA" id="ARBA00004725"/>
    </source>
</evidence>
<dbReference type="SUPFAM" id="SSF51395">
    <property type="entry name" value="FMN-linked oxidoreductases"/>
    <property type="match status" value="1"/>
</dbReference>
<organism evidence="8 9">
    <name type="scientific">Candidatus Brennerbacteria bacterium CG_4_9_14_3_um_filter_43_9</name>
    <dbReference type="NCBI Taxonomy" id="1974522"/>
    <lineage>
        <taxon>Bacteria</taxon>
        <taxon>Candidatus Brenneribacteriota</taxon>
    </lineage>
</organism>
<gene>
    <name evidence="8" type="ORF">CO102_02735</name>
</gene>
<dbReference type="InterPro" id="IPR013785">
    <property type="entry name" value="Aldolase_TIM"/>
</dbReference>
<accession>A0A2M8C198</accession>
<name>A0A2M8C198_9BACT</name>
<evidence type="ECO:0000256" key="6">
    <source>
        <dbReference type="ARBA" id="ARBA00023002"/>
    </source>
</evidence>
<dbReference type="Gene3D" id="3.20.20.70">
    <property type="entry name" value="Aldolase class I"/>
    <property type="match status" value="1"/>
</dbReference>
<keyword evidence="5" id="KW-0665">Pyrimidine biosynthesis</keyword>
<comment type="pathway">
    <text evidence="2">Pyrimidine metabolism; UMP biosynthesis via de novo pathway.</text>
</comment>
<keyword evidence="6" id="KW-0560">Oxidoreductase</keyword>
<feature type="domain" description="Dihydroorotate dehydrogenase catalytic" evidence="7">
    <location>
        <begin position="2"/>
        <end position="50"/>
    </location>
</feature>
<evidence type="ECO:0000313" key="9">
    <source>
        <dbReference type="Proteomes" id="UP000228770"/>
    </source>
</evidence>
<dbReference type="Proteomes" id="UP000228770">
    <property type="component" value="Unassembled WGS sequence"/>
</dbReference>
<dbReference type="EMBL" id="PFUA01000068">
    <property type="protein sequence ID" value="PJB49871.1"/>
    <property type="molecule type" value="Genomic_DNA"/>
</dbReference>
<keyword evidence="3" id="KW-0285">Flavoprotein</keyword>
<comment type="cofactor">
    <cofactor evidence="1">
        <name>FMN</name>
        <dbReference type="ChEBI" id="CHEBI:58210"/>
    </cofactor>
</comment>
<dbReference type="UniPathway" id="UPA00070"/>
<feature type="non-terminal residue" evidence="8">
    <location>
        <position position="1"/>
    </location>
</feature>
<dbReference type="GO" id="GO:0004152">
    <property type="term" value="F:dihydroorotate dehydrogenase activity"/>
    <property type="evidence" value="ECO:0007669"/>
    <property type="project" value="TreeGrafter"/>
</dbReference>
<evidence type="ECO:0000256" key="1">
    <source>
        <dbReference type="ARBA" id="ARBA00001917"/>
    </source>
</evidence>
<dbReference type="InterPro" id="IPR005720">
    <property type="entry name" value="Dihydroorotate_DH_cat"/>
</dbReference>
<comment type="caution">
    <text evidence="8">The sequence shown here is derived from an EMBL/GenBank/DDBJ whole genome shotgun (WGS) entry which is preliminary data.</text>
</comment>
<dbReference type="PROSITE" id="PS00912">
    <property type="entry name" value="DHODEHASE_2"/>
    <property type="match status" value="1"/>
</dbReference>
<protein>
    <submittedName>
        <fullName evidence="8">Dihydroorotate dehydrogenase (Quinone)</fullName>
    </submittedName>
</protein>
<proteinExistence type="predicted"/>
<sequence length="70" mass="7488">TIIGCGGVFSATDAYEKITCGADLVQLITGMIYQGPQLIGQINEGMVKLLCRDGYASLQDARAAAFERME</sequence>
<dbReference type="Pfam" id="PF01180">
    <property type="entry name" value="DHO_dh"/>
    <property type="match status" value="1"/>
</dbReference>
<dbReference type="AlphaFoldDB" id="A0A2M8C198"/>
<dbReference type="InterPro" id="IPR050074">
    <property type="entry name" value="DHO_dehydrogenase"/>
</dbReference>
<dbReference type="GO" id="GO:0006207">
    <property type="term" value="P:'de novo' pyrimidine nucleobase biosynthetic process"/>
    <property type="evidence" value="ECO:0007669"/>
    <property type="project" value="InterPro"/>
</dbReference>
<evidence type="ECO:0000256" key="3">
    <source>
        <dbReference type="ARBA" id="ARBA00022630"/>
    </source>
</evidence>
<dbReference type="InterPro" id="IPR001295">
    <property type="entry name" value="Dihydroorotate_DH_CS"/>
</dbReference>
<evidence type="ECO:0000313" key="8">
    <source>
        <dbReference type="EMBL" id="PJB49871.1"/>
    </source>
</evidence>
<reference evidence="9" key="1">
    <citation type="submission" date="2017-09" db="EMBL/GenBank/DDBJ databases">
        <title>Depth-based differentiation of microbial function through sediment-hosted aquifers and enrichment of novel symbionts in the deep terrestrial subsurface.</title>
        <authorList>
            <person name="Probst A.J."/>
            <person name="Ladd B."/>
            <person name="Jarett J.K."/>
            <person name="Geller-Mcgrath D.E."/>
            <person name="Sieber C.M.K."/>
            <person name="Emerson J.B."/>
            <person name="Anantharaman K."/>
            <person name="Thomas B.C."/>
            <person name="Malmstrom R."/>
            <person name="Stieglmeier M."/>
            <person name="Klingl A."/>
            <person name="Woyke T."/>
            <person name="Ryan C.M."/>
            <person name="Banfield J.F."/>
        </authorList>
    </citation>
    <scope>NUCLEOTIDE SEQUENCE [LARGE SCALE GENOMIC DNA]</scope>
</reference>